<accession>A0A835TIP5</accession>
<evidence type="ECO:0008006" key="3">
    <source>
        <dbReference type="Google" id="ProtNLM"/>
    </source>
</evidence>
<dbReference type="Proteomes" id="UP000650467">
    <property type="component" value="Unassembled WGS sequence"/>
</dbReference>
<sequence length="369" mass="38808">MSLKRKRSEASLLQDKPADLLISTADEQPIEAHIAVLTLISRVVDLPRAASGSQTTWDLCKLVLEGQSSPVPSAVVRQWLDLVYSRVDVRRRPPKLTSLSEAARSLLLFADAVGTCSPVINAIADGLLAQPGLTLPVPVNSGGAGGAAPGGGGGNAAPPQPLQLELALRGKLYYSHADGILAVAFDVPISDPVRTVVAAADLAPHRAAFPSAVAAALEGWLYLAGRLELVALVRVLLEFYKAQMIPANLSLLHGAAAKVLSRRVLECMPRELLVEGFASSCVNDPYKGQAEVNTSSKLSVVLTAPEASAWYGLKPNTQVEGQPGTASNVLRVGAIAAPVRLSVGGLLVAQQRQVLQEVLQQLEEEEEAA</sequence>
<reference evidence="1" key="1">
    <citation type="journal article" date="2020" name="bioRxiv">
        <title>Comparative genomics of Chlamydomonas.</title>
        <authorList>
            <person name="Craig R.J."/>
            <person name="Hasan A.R."/>
            <person name="Ness R.W."/>
            <person name="Keightley P.D."/>
        </authorList>
    </citation>
    <scope>NUCLEOTIDE SEQUENCE</scope>
    <source>
        <strain evidence="1">SAG 7.73</strain>
    </source>
</reference>
<dbReference type="AlphaFoldDB" id="A0A835TIP5"/>
<protein>
    <recommendedName>
        <fullName evidence="3">BTB domain-containing protein</fullName>
    </recommendedName>
</protein>
<gene>
    <name evidence="1" type="ORF">HXX76_003976</name>
</gene>
<dbReference type="EMBL" id="JAEHOC010000006">
    <property type="protein sequence ID" value="KAG2441124.1"/>
    <property type="molecule type" value="Genomic_DNA"/>
</dbReference>
<organism evidence="1 2">
    <name type="scientific">Chlamydomonas incerta</name>
    <dbReference type="NCBI Taxonomy" id="51695"/>
    <lineage>
        <taxon>Eukaryota</taxon>
        <taxon>Viridiplantae</taxon>
        <taxon>Chlorophyta</taxon>
        <taxon>core chlorophytes</taxon>
        <taxon>Chlorophyceae</taxon>
        <taxon>CS clade</taxon>
        <taxon>Chlamydomonadales</taxon>
        <taxon>Chlamydomonadaceae</taxon>
        <taxon>Chlamydomonas</taxon>
    </lineage>
</organism>
<comment type="caution">
    <text evidence="1">The sequence shown here is derived from an EMBL/GenBank/DDBJ whole genome shotgun (WGS) entry which is preliminary data.</text>
</comment>
<evidence type="ECO:0000313" key="1">
    <source>
        <dbReference type="EMBL" id="KAG2441124.1"/>
    </source>
</evidence>
<dbReference type="OrthoDB" id="547591at2759"/>
<evidence type="ECO:0000313" key="2">
    <source>
        <dbReference type="Proteomes" id="UP000650467"/>
    </source>
</evidence>
<name>A0A835TIP5_CHLIN</name>
<proteinExistence type="predicted"/>
<keyword evidence="2" id="KW-1185">Reference proteome</keyword>